<protein>
    <submittedName>
        <fullName evidence="2">Uncharacterized protein</fullName>
    </submittedName>
</protein>
<dbReference type="EMBL" id="BNJJ01000017">
    <property type="protein sequence ID" value="GHO87360.1"/>
    <property type="molecule type" value="Genomic_DNA"/>
</dbReference>
<evidence type="ECO:0000313" key="3">
    <source>
        <dbReference type="Proteomes" id="UP000635565"/>
    </source>
</evidence>
<dbReference type="Proteomes" id="UP000635565">
    <property type="component" value="Unassembled WGS sequence"/>
</dbReference>
<gene>
    <name evidence="2" type="ORF">KSZ_53660</name>
</gene>
<name>A0ABQ3VNJ0_9CHLR</name>
<feature type="region of interest" description="Disordered" evidence="1">
    <location>
        <begin position="34"/>
        <end position="70"/>
    </location>
</feature>
<organism evidence="2 3">
    <name type="scientific">Dictyobacter formicarum</name>
    <dbReference type="NCBI Taxonomy" id="2778368"/>
    <lineage>
        <taxon>Bacteria</taxon>
        <taxon>Bacillati</taxon>
        <taxon>Chloroflexota</taxon>
        <taxon>Ktedonobacteria</taxon>
        <taxon>Ktedonobacterales</taxon>
        <taxon>Dictyobacteraceae</taxon>
        <taxon>Dictyobacter</taxon>
    </lineage>
</organism>
<reference evidence="2 3" key="1">
    <citation type="journal article" date="2021" name="Int. J. Syst. Evol. Microbiol.">
        <title>Reticulibacter mediterranei gen. nov., sp. nov., within the new family Reticulibacteraceae fam. nov., and Ktedonospora formicarum gen. nov., sp. nov., Ktedonobacter robiniae sp. nov., Dictyobacter formicarum sp. nov. and Dictyobacter arantiisoli sp. nov., belonging to the class Ktedonobacteria.</title>
        <authorList>
            <person name="Yabe S."/>
            <person name="Zheng Y."/>
            <person name="Wang C.M."/>
            <person name="Sakai Y."/>
            <person name="Abe K."/>
            <person name="Yokota A."/>
            <person name="Donadio S."/>
            <person name="Cavaletti L."/>
            <person name="Monciardini P."/>
        </authorList>
    </citation>
    <scope>NUCLEOTIDE SEQUENCE [LARGE SCALE GENOMIC DNA]</scope>
    <source>
        <strain evidence="2 3">SOSP1-9</strain>
    </source>
</reference>
<sequence>MELSRILLRKSNNKGGIIGSGLAPDWFLHLHLPQTGDARQQTPSSDAPVPKMTIPYVRDGPLLGTSWSEM</sequence>
<comment type="caution">
    <text evidence="2">The sequence shown here is derived from an EMBL/GenBank/DDBJ whole genome shotgun (WGS) entry which is preliminary data.</text>
</comment>
<accession>A0ABQ3VNJ0</accession>
<evidence type="ECO:0000256" key="1">
    <source>
        <dbReference type="SAM" id="MobiDB-lite"/>
    </source>
</evidence>
<keyword evidence="3" id="KW-1185">Reference proteome</keyword>
<evidence type="ECO:0000313" key="2">
    <source>
        <dbReference type="EMBL" id="GHO87360.1"/>
    </source>
</evidence>
<proteinExistence type="predicted"/>